<dbReference type="InterPro" id="IPR047110">
    <property type="entry name" value="GABD/Sad-like"/>
</dbReference>
<keyword evidence="2" id="KW-0521">NADP</keyword>
<comment type="caution">
    <text evidence="5">The sequence shown here is derived from an EMBL/GenBank/DDBJ whole genome shotgun (WGS) entry which is preliminary data.</text>
</comment>
<keyword evidence="3" id="KW-0560">Oxidoreductase</keyword>
<dbReference type="PANTHER" id="PTHR43217">
    <property type="entry name" value="SUCCINATE SEMIALDEHYDE DEHYDROGENASE [NAD(P)+] SAD"/>
    <property type="match status" value="1"/>
</dbReference>
<evidence type="ECO:0000256" key="2">
    <source>
        <dbReference type="ARBA" id="ARBA00022857"/>
    </source>
</evidence>
<reference evidence="6" key="1">
    <citation type="journal article" date="2019" name="Int. J. Syst. Evol. Microbiol.">
        <title>The Global Catalogue of Microorganisms (GCM) 10K type strain sequencing project: providing services to taxonomists for standard genome sequencing and annotation.</title>
        <authorList>
            <consortium name="The Broad Institute Genomics Platform"/>
            <consortium name="The Broad Institute Genome Sequencing Center for Infectious Disease"/>
            <person name="Wu L."/>
            <person name="Ma J."/>
        </authorList>
    </citation>
    <scope>NUCLEOTIDE SEQUENCE [LARGE SCALE GENOMIC DNA]</scope>
    <source>
        <strain evidence="6">JCM 32105</strain>
    </source>
</reference>
<evidence type="ECO:0000313" key="6">
    <source>
        <dbReference type="Proteomes" id="UP001500067"/>
    </source>
</evidence>
<comment type="similarity">
    <text evidence="1">Belongs to the aldehyde dehydrogenase family.</text>
</comment>
<dbReference type="Proteomes" id="UP001500067">
    <property type="component" value="Unassembled WGS sequence"/>
</dbReference>
<dbReference type="InterPro" id="IPR016162">
    <property type="entry name" value="Ald_DH_N"/>
</dbReference>
<proteinExistence type="inferred from homology"/>
<dbReference type="Gene3D" id="3.40.605.10">
    <property type="entry name" value="Aldehyde Dehydrogenase, Chain A, domain 1"/>
    <property type="match status" value="1"/>
</dbReference>
<name>A0ABP8NPD1_9BACT</name>
<dbReference type="InterPro" id="IPR016163">
    <property type="entry name" value="Ald_DH_C"/>
</dbReference>
<dbReference type="SUPFAM" id="SSF53720">
    <property type="entry name" value="ALDH-like"/>
    <property type="match status" value="1"/>
</dbReference>
<dbReference type="InterPro" id="IPR016161">
    <property type="entry name" value="Ald_DH/histidinol_DH"/>
</dbReference>
<gene>
    <name evidence="5" type="ORF">GCM10023093_26660</name>
</gene>
<dbReference type="CDD" id="cd07100">
    <property type="entry name" value="ALDH_SSADH1_GabD1"/>
    <property type="match status" value="1"/>
</dbReference>
<dbReference type="Gene3D" id="3.40.309.10">
    <property type="entry name" value="Aldehyde Dehydrogenase, Chain A, domain 2"/>
    <property type="match status" value="1"/>
</dbReference>
<dbReference type="InterPro" id="IPR015590">
    <property type="entry name" value="Aldehyde_DH_dom"/>
</dbReference>
<protein>
    <submittedName>
        <fullName evidence="5">NAD-dependent succinate-semialdehyde dehydrogenase</fullName>
    </submittedName>
</protein>
<organism evidence="5 6">
    <name type="scientific">Nemorincola caseinilytica</name>
    <dbReference type="NCBI Taxonomy" id="2054315"/>
    <lineage>
        <taxon>Bacteria</taxon>
        <taxon>Pseudomonadati</taxon>
        <taxon>Bacteroidota</taxon>
        <taxon>Chitinophagia</taxon>
        <taxon>Chitinophagales</taxon>
        <taxon>Chitinophagaceae</taxon>
        <taxon>Nemorincola</taxon>
    </lineage>
</organism>
<dbReference type="EMBL" id="BAABFA010000019">
    <property type="protein sequence ID" value="GAA4468644.1"/>
    <property type="molecule type" value="Genomic_DNA"/>
</dbReference>
<evidence type="ECO:0000256" key="3">
    <source>
        <dbReference type="ARBA" id="ARBA00023002"/>
    </source>
</evidence>
<feature type="domain" description="Aldehyde dehydrogenase" evidence="4">
    <location>
        <begin position="4"/>
        <end position="454"/>
    </location>
</feature>
<keyword evidence="6" id="KW-1185">Reference proteome</keyword>
<evidence type="ECO:0000259" key="4">
    <source>
        <dbReference type="Pfam" id="PF00171"/>
    </source>
</evidence>
<dbReference type="InterPro" id="IPR016160">
    <property type="entry name" value="Ald_DH_CS_CYS"/>
</dbReference>
<evidence type="ECO:0000313" key="5">
    <source>
        <dbReference type="EMBL" id="GAA4468644.1"/>
    </source>
</evidence>
<dbReference type="Pfam" id="PF00171">
    <property type="entry name" value="Aldedh"/>
    <property type="match status" value="1"/>
</dbReference>
<accession>A0ABP8NPD1</accession>
<dbReference type="PANTHER" id="PTHR43217:SF1">
    <property type="entry name" value="SUCCINATE SEMIALDEHYDE DEHYDROGENASE [NAD(P)+] SAD"/>
    <property type="match status" value="1"/>
</dbReference>
<sequence length="457" mass="49958">MSNELVSVNPTTGREIARYKTHSDKQIETALRRSADTFEEWRKMTFAQRATILKNIAKEIRKEKDTLVRLATAEMGKPLAQGHYEVEKCAKTLEFYAKEGAKFLKDEVIKTDARKSYVSYQPLGAVLAIMPWNFPYWQVFRAFAPTVMAGNVMILKHASNVSGCALAIERIILKGGAPKGLLQTLLIPSSRVDALIDDDRIAAVTLTGSTQAGKKVAAAAGRNLKKAVLELGGSDPYVILADADMDKALEIAVRGRLVNSGQSCIAAKRFVVHKAVRKEFEQRFTAAMQAATYGDPTNEQNRIGPMARVDLRDELHDQVLRSTAKGAKLLCGGFVPDMPGAFYPPTVLTNVKKGMPAYDEELFGPVAAIIEAKDDAHALQIANDTVYGLGGGIISRNRAKAEKMAATELQAGNCFVNDFVHSDPLLPFGGIKQSGYGRELGSYGIREFVNIKTVYVK</sequence>
<dbReference type="RefSeq" id="WP_345084039.1">
    <property type="nucleotide sequence ID" value="NZ_BAABFA010000019.1"/>
</dbReference>
<dbReference type="InterPro" id="IPR044148">
    <property type="entry name" value="ALDH_GabD1-like"/>
</dbReference>
<dbReference type="PROSITE" id="PS00070">
    <property type="entry name" value="ALDEHYDE_DEHYDR_CYS"/>
    <property type="match status" value="1"/>
</dbReference>
<evidence type="ECO:0000256" key="1">
    <source>
        <dbReference type="ARBA" id="ARBA00009986"/>
    </source>
</evidence>